<gene>
    <name evidence="1" type="ORF">SFRICE_020706</name>
</gene>
<protein>
    <submittedName>
        <fullName evidence="1">SFRICE_020706</fullName>
    </submittedName>
</protein>
<dbReference type="EMBL" id="ODYU01003233">
    <property type="protein sequence ID" value="SOQ41726.1"/>
    <property type="molecule type" value="Genomic_DNA"/>
</dbReference>
<proteinExistence type="predicted"/>
<name>A0A2H1VLQ6_SPOFR</name>
<evidence type="ECO:0000313" key="1">
    <source>
        <dbReference type="EMBL" id="SOQ41726.1"/>
    </source>
</evidence>
<sequence>MVSNHRRSWTLETPEALQVRCVRESGIGEDWKGGNWDSGNLTHTMKHNAVSRRFSTIIYPCSKFHPDPFSRSNKHTFTQTFVFLILVIATSARFHPLCSAPIDRSLNLPSSIVTFLTREEWYITIGMLFHIVLDRRTHMVVAFVTHHALVSGMEGKLSILALLKRQIELTISPSVSEARRSFQSVALNGEERARNSTYTYAAHAATRNVMPVIPEGVGRGAHYGTGVSLLPYTRHDSRLRVTNEKFWKNRKFYTNM</sequence>
<dbReference type="AlphaFoldDB" id="A0A2H1VLQ6"/>
<organism evidence="1">
    <name type="scientific">Spodoptera frugiperda</name>
    <name type="common">Fall armyworm</name>
    <dbReference type="NCBI Taxonomy" id="7108"/>
    <lineage>
        <taxon>Eukaryota</taxon>
        <taxon>Metazoa</taxon>
        <taxon>Ecdysozoa</taxon>
        <taxon>Arthropoda</taxon>
        <taxon>Hexapoda</taxon>
        <taxon>Insecta</taxon>
        <taxon>Pterygota</taxon>
        <taxon>Neoptera</taxon>
        <taxon>Endopterygota</taxon>
        <taxon>Lepidoptera</taxon>
        <taxon>Glossata</taxon>
        <taxon>Ditrysia</taxon>
        <taxon>Noctuoidea</taxon>
        <taxon>Noctuidae</taxon>
        <taxon>Amphipyrinae</taxon>
        <taxon>Spodoptera</taxon>
    </lineage>
</organism>
<reference evidence="1" key="1">
    <citation type="submission" date="2016-07" db="EMBL/GenBank/DDBJ databases">
        <authorList>
            <person name="Bretaudeau A."/>
        </authorList>
    </citation>
    <scope>NUCLEOTIDE SEQUENCE</scope>
    <source>
        <strain evidence="1">Rice</strain>
        <tissue evidence="1">Whole body</tissue>
    </source>
</reference>
<accession>A0A2H1VLQ6</accession>